<evidence type="ECO:0000313" key="15">
    <source>
        <dbReference type="Proteomes" id="UP000436692"/>
    </source>
</evidence>
<feature type="transmembrane region" description="Helical" evidence="12">
    <location>
        <begin position="608"/>
        <end position="630"/>
    </location>
</feature>
<dbReference type="SUPFAM" id="SSF53448">
    <property type="entry name" value="Nucleotide-diphospho-sugar transferases"/>
    <property type="match status" value="1"/>
</dbReference>
<dbReference type="PANTHER" id="PTHR43867:SF4">
    <property type="entry name" value="BETA-(1-3)-GLUCOSYL TRANSFERASE"/>
    <property type="match status" value="1"/>
</dbReference>
<reference evidence="14 15" key="1">
    <citation type="submission" date="2019-12" db="EMBL/GenBank/DDBJ databases">
        <title>Whole-genome sequencing of Allorhizobium vitis.</title>
        <authorList>
            <person name="Gan H.M."/>
            <person name="Szegedi E."/>
            <person name="Burr T."/>
            <person name="Savka M.A."/>
        </authorList>
    </citation>
    <scope>NUCLEOTIDE SEQUENCE [LARGE SCALE GENOMIC DNA]</scope>
    <source>
        <strain evidence="14 15">CG989</strain>
    </source>
</reference>
<accession>A0AAE4W993</accession>
<feature type="transmembrane region" description="Helical" evidence="12">
    <location>
        <begin position="460"/>
        <end position="485"/>
    </location>
</feature>
<protein>
    <recommendedName>
        <fullName evidence="10">Beta-monoglucosyldiacylglycerol synthase</fullName>
        <ecNumber evidence="9">2.4.1.336</ecNumber>
    </recommendedName>
    <alternativeName>
        <fullName evidence="11">UDP-glucose:1,2-diacylglycerol 3-beta-D-glucosyltransferase</fullName>
    </alternativeName>
</protein>
<organism evidence="14 15">
    <name type="scientific">Agrobacterium vitis</name>
    <name type="common">Rhizobium vitis</name>
    <dbReference type="NCBI Taxonomy" id="373"/>
    <lineage>
        <taxon>Bacteria</taxon>
        <taxon>Pseudomonadati</taxon>
        <taxon>Pseudomonadota</taxon>
        <taxon>Alphaproteobacteria</taxon>
        <taxon>Hyphomicrobiales</taxon>
        <taxon>Rhizobiaceae</taxon>
        <taxon>Rhizobium/Agrobacterium group</taxon>
        <taxon>Agrobacterium</taxon>
    </lineage>
</organism>
<evidence type="ECO:0000256" key="10">
    <source>
        <dbReference type="ARBA" id="ARBA00068721"/>
    </source>
</evidence>
<keyword evidence="5" id="KW-0460">Magnesium</keyword>
<evidence type="ECO:0000256" key="1">
    <source>
        <dbReference type="ARBA" id="ARBA00004141"/>
    </source>
</evidence>
<feature type="transmembrane region" description="Helical" evidence="12">
    <location>
        <begin position="58"/>
        <end position="79"/>
    </location>
</feature>
<dbReference type="FunFam" id="3.90.550.10:FF:000164">
    <property type="entry name" value="Beta-(1-3)-glucosyl transferase"/>
    <property type="match status" value="1"/>
</dbReference>
<dbReference type="InterPro" id="IPR029044">
    <property type="entry name" value="Nucleotide-diphossugar_trans"/>
</dbReference>
<evidence type="ECO:0000256" key="8">
    <source>
        <dbReference type="ARBA" id="ARBA00053004"/>
    </source>
</evidence>
<evidence type="ECO:0000256" key="6">
    <source>
        <dbReference type="ARBA" id="ARBA00022989"/>
    </source>
</evidence>
<dbReference type="EMBL" id="WPHM01000001">
    <property type="protein sequence ID" value="MUZ56161.1"/>
    <property type="molecule type" value="Genomic_DNA"/>
</dbReference>
<proteinExistence type="predicted"/>
<evidence type="ECO:0000256" key="11">
    <source>
        <dbReference type="ARBA" id="ARBA00078564"/>
    </source>
</evidence>
<feature type="transmembrane region" description="Helical" evidence="12">
    <location>
        <begin position="532"/>
        <end position="556"/>
    </location>
</feature>
<evidence type="ECO:0000259" key="13">
    <source>
        <dbReference type="Pfam" id="PF13632"/>
    </source>
</evidence>
<evidence type="ECO:0000256" key="7">
    <source>
        <dbReference type="ARBA" id="ARBA00023136"/>
    </source>
</evidence>
<keyword evidence="3" id="KW-0808">Transferase</keyword>
<feature type="transmembrane region" description="Helical" evidence="12">
    <location>
        <begin position="577"/>
        <end position="596"/>
    </location>
</feature>
<evidence type="ECO:0000256" key="4">
    <source>
        <dbReference type="ARBA" id="ARBA00022692"/>
    </source>
</evidence>
<dbReference type="GO" id="GO:0005886">
    <property type="term" value="C:plasma membrane"/>
    <property type="evidence" value="ECO:0007669"/>
    <property type="project" value="TreeGrafter"/>
</dbReference>
<keyword evidence="2" id="KW-0328">Glycosyltransferase</keyword>
<keyword evidence="7 12" id="KW-0472">Membrane</keyword>
<dbReference type="InterPro" id="IPR001173">
    <property type="entry name" value="Glyco_trans_2-like"/>
</dbReference>
<keyword evidence="6 12" id="KW-1133">Transmembrane helix</keyword>
<dbReference type="PANTHER" id="PTHR43867">
    <property type="entry name" value="CELLULOSE SYNTHASE CATALYTIC SUBUNIT A [UDP-FORMING]"/>
    <property type="match status" value="1"/>
</dbReference>
<evidence type="ECO:0000256" key="5">
    <source>
        <dbReference type="ARBA" id="ARBA00022842"/>
    </source>
</evidence>
<evidence type="ECO:0000313" key="14">
    <source>
        <dbReference type="EMBL" id="MUZ56161.1"/>
    </source>
</evidence>
<evidence type="ECO:0000256" key="3">
    <source>
        <dbReference type="ARBA" id="ARBA00022679"/>
    </source>
</evidence>
<evidence type="ECO:0000256" key="2">
    <source>
        <dbReference type="ARBA" id="ARBA00022676"/>
    </source>
</evidence>
<sequence length="659" mass="73288">MIIFKCSFWRFIIMYNFHTNTQQWLDISLLFSSFFTLTGSILTLVTKVDAYKVRWKSQYEWAQILVTIASTTLICLGFSEPGPVVVIASGTMVLALAVQRSLPWLSAAGVAYVVVAPIGSLAGGLWMIFWLRQQSYPEWLWIGASVAMVLSFLRMILVVAMRVGTFALLTRKVWTRPIAPLPPRNGPEEVRVSLHVPTHCEPPDLVINTLDHLARLHYENYEVIICDNNTLDEQLWRPVEAHCRRLNAASGKEQFRFLHVEGLQGAKAGALNLCLDHTDPGAELVAVVDADYLAEPDFLSRLVGFFVDPRFAFVQTSHDYRSDDASLFKRACYWEYVAPNRLEYAGASEMRASFTVGTMCIFRRSAIEAVGRWAEWCQTEDSEIAIRLRAAGYDGVFLPYTFGRGLIPDNYADWKRQRFRWTSGPMQQFRRHWRLFLPSRFGGSPHLSRWGKLFEVFRSVVPLTIPMTIAGNVAFAILLPIMVMLDITPQLSVPPVAMLGLSVVMAASVVRTVAEYRVCGCCRLRDVLSAEFAALALSHVCGMAAITAALGGKIAWLRTPKFNSRSSLRNALASVRVELSIALALVVIAITIAFAFETVNLHGKLVALGALVYPLLSFVAAVAMALLALARRPDTGTQAFIDKRAISDQRGNTGTPASP</sequence>
<feature type="transmembrane region" description="Helical" evidence="12">
    <location>
        <begin position="24"/>
        <end position="46"/>
    </location>
</feature>
<comment type="caution">
    <text evidence="14">The sequence shown here is derived from an EMBL/GenBank/DDBJ whole genome shotgun (WGS) entry which is preliminary data.</text>
</comment>
<feature type="domain" description="Glycosyltransferase 2-like" evidence="13">
    <location>
        <begin position="285"/>
        <end position="484"/>
    </location>
</feature>
<dbReference type="Gene3D" id="3.90.550.10">
    <property type="entry name" value="Spore Coat Polysaccharide Biosynthesis Protein SpsA, Chain A"/>
    <property type="match status" value="1"/>
</dbReference>
<dbReference type="AlphaFoldDB" id="A0AAE4W993"/>
<dbReference type="GO" id="GO:0016758">
    <property type="term" value="F:hexosyltransferase activity"/>
    <property type="evidence" value="ECO:0007669"/>
    <property type="project" value="TreeGrafter"/>
</dbReference>
<name>A0AAE4W993_AGRVI</name>
<dbReference type="EC" id="2.4.1.336" evidence="9"/>
<evidence type="ECO:0000256" key="12">
    <source>
        <dbReference type="SAM" id="Phobius"/>
    </source>
</evidence>
<dbReference type="Proteomes" id="UP000436692">
    <property type="component" value="Unassembled WGS sequence"/>
</dbReference>
<comment type="subcellular location">
    <subcellularLocation>
        <location evidence="1">Membrane</location>
        <topology evidence="1">Multi-pass membrane protein</topology>
    </subcellularLocation>
</comment>
<keyword evidence="4 12" id="KW-0812">Transmembrane</keyword>
<dbReference type="InterPro" id="IPR050321">
    <property type="entry name" value="Glycosyltr_2/OpgH_subfam"/>
</dbReference>
<dbReference type="Pfam" id="PF13632">
    <property type="entry name" value="Glyco_trans_2_3"/>
    <property type="match status" value="1"/>
</dbReference>
<feature type="transmembrane region" description="Helical" evidence="12">
    <location>
        <begin position="141"/>
        <end position="169"/>
    </location>
</feature>
<feature type="transmembrane region" description="Helical" evidence="12">
    <location>
        <begin position="109"/>
        <end position="129"/>
    </location>
</feature>
<evidence type="ECO:0000256" key="9">
    <source>
        <dbReference type="ARBA" id="ARBA00066964"/>
    </source>
</evidence>
<gene>
    <name evidence="14" type="ORF">GOZ95_01665</name>
</gene>
<comment type="catalytic activity">
    <reaction evidence="8">
        <text>a 1,2-diacyl-sn-glycerol + UDP-alpha-D-glucose = a 1,2-diacyl-3-O-(beta-D-glucopyranosyl)-sn-glycerol + UDP + H(+)</text>
        <dbReference type="Rhea" id="RHEA:17285"/>
        <dbReference type="ChEBI" id="CHEBI:15378"/>
        <dbReference type="ChEBI" id="CHEBI:17815"/>
        <dbReference type="ChEBI" id="CHEBI:58223"/>
        <dbReference type="ChEBI" id="CHEBI:58885"/>
        <dbReference type="ChEBI" id="CHEBI:75799"/>
        <dbReference type="EC" id="2.4.1.336"/>
    </reaction>
</comment>